<comment type="caution">
    <text evidence="3">The sequence shown here is derived from an EMBL/GenBank/DDBJ whole genome shotgun (WGS) entry which is preliminary data.</text>
</comment>
<organism evidence="3 4">
    <name type="scientific">Kitasatospora cheerisanensis KCTC 2395</name>
    <dbReference type="NCBI Taxonomy" id="1348663"/>
    <lineage>
        <taxon>Bacteria</taxon>
        <taxon>Bacillati</taxon>
        <taxon>Actinomycetota</taxon>
        <taxon>Actinomycetes</taxon>
        <taxon>Kitasatosporales</taxon>
        <taxon>Streptomycetaceae</taxon>
        <taxon>Kitasatospora</taxon>
    </lineage>
</organism>
<protein>
    <submittedName>
        <fullName evidence="3">Uncharacterized protein</fullName>
    </submittedName>
</protein>
<accession>A0A066Z0N4</accession>
<feature type="region of interest" description="Disordered" evidence="1">
    <location>
        <begin position="65"/>
        <end position="89"/>
    </location>
</feature>
<gene>
    <name evidence="3" type="ORF">KCH_45600</name>
</gene>
<feature type="chain" id="PRO_5001632079" evidence="2">
    <location>
        <begin position="25"/>
        <end position="89"/>
    </location>
</feature>
<dbReference type="PATRIC" id="fig|1348663.4.peg.4401"/>
<evidence type="ECO:0000256" key="1">
    <source>
        <dbReference type="SAM" id="MobiDB-lite"/>
    </source>
</evidence>
<feature type="signal peptide" evidence="2">
    <location>
        <begin position="1"/>
        <end position="24"/>
    </location>
</feature>
<keyword evidence="4" id="KW-1185">Reference proteome</keyword>
<evidence type="ECO:0000313" key="3">
    <source>
        <dbReference type="EMBL" id="KDN83911.1"/>
    </source>
</evidence>
<keyword evidence="2" id="KW-0732">Signal</keyword>
<evidence type="ECO:0000256" key="2">
    <source>
        <dbReference type="SAM" id="SignalP"/>
    </source>
</evidence>
<dbReference type="RefSeq" id="WP_157032148.1">
    <property type="nucleotide sequence ID" value="NZ_KK853997.1"/>
</dbReference>
<dbReference type="eggNOG" id="ENOG50320Y4">
    <property type="taxonomic scope" value="Bacteria"/>
</dbReference>
<dbReference type="EMBL" id="JNBY01000094">
    <property type="protein sequence ID" value="KDN83911.1"/>
    <property type="molecule type" value="Genomic_DNA"/>
</dbReference>
<reference evidence="3 4" key="1">
    <citation type="submission" date="2014-05" db="EMBL/GenBank/DDBJ databases">
        <title>Draft Genome Sequence of Kitasatospora cheerisanensis KCTC 2395.</title>
        <authorList>
            <person name="Nam D.H."/>
        </authorList>
    </citation>
    <scope>NUCLEOTIDE SEQUENCE [LARGE SCALE GENOMIC DNA]</scope>
    <source>
        <strain evidence="3 4">KCTC 2395</strain>
    </source>
</reference>
<name>A0A066Z0N4_9ACTN</name>
<dbReference type="Proteomes" id="UP000027178">
    <property type="component" value="Unassembled WGS sequence"/>
</dbReference>
<dbReference type="HOGENOM" id="CLU_2649643_0_0_11"/>
<sequence length="89" mass="8491">MTLNIRFVTLAALGAMLVGGVATAAELAGPARPGAVVTADGAVADGPLSPADAAEQAEQAIVVGPSVPPAPSGSPTSSTPAQLGTWGWG</sequence>
<dbReference type="AlphaFoldDB" id="A0A066Z0N4"/>
<evidence type="ECO:0000313" key="4">
    <source>
        <dbReference type="Proteomes" id="UP000027178"/>
    </source>
</evidence>
<proteinExistence type="predicted"/>